<reference key="2">
    <citation type="submission" date="2011-11" db="EMBL/GenBank/DDBJ databases">
        <authorList>
            <person name="Shin S.H."/>
            <person name="Kim S."/>
            <person name="Kim J.Y."/>
        </authorList>
    </citation>
    <scope>NUCLEOTIDE SEQUENCE</scope>
    <source>
        <strain>HPL-003</strain>
    </source>
</reference>
<dbReference type="HOGENOM" id="CLU_049749_5_1_9"/>
<proteinExistence type="predicted"/>
<dbReference type="CDD" id="cd02440">
    <property type="entry name" value="AdoMet_MTases"/>
    <property type="match status" value="1"/>
</dbReference>
<dbReference type="PANTHER" id="PTHR43861">
    <property type="entry name" value="TRANS-ACONITATE 2-METHYLTRANSFERASE-RELATED"/>
    <property type="match status" value="1"/>
</dbReference>
<dbReference type="KEGG" id="pta:HPL003_07220"/>
<dbReference type="PANTHER" id="PTHR43861:SF1">
    <property type="entry name" value="TRANS-ACONITATE 2-METHYLTRANSFERASE"/>
    <property type="match status" value="1"/>
</dbReference>
<evidence type="ECO:0000313" key="3">
    <source>
        <dbReference type="Proteomes" id="UP000005876"/>
    </source>
</evidence>
<feature type="domain" description="Methyltransferase type 11" evidence="1">
    <location>
        <begin position="55"/>
        <end position="150"/>
    </location>
</feature>
<organism evidence="2 3">
    <name type="scientific">Paenibacillus terrae (strain HPL-003)</name>
    <dbReference type="NCBI Taxonomy" id="985665"/>
    <lineage>
        <taxon>Bacteria</taxon>
        <taxon>Bacillati</taxon>
        <taxon>Bacillota</taxon>
        <taxon>Bacilli</taxon>
        <taxon>Bacillales</taxon>
        <taxon>Paenibacillaceae</taxon>
        <taxon>Paenibacillus</taxon>
    </lineage>
</organism>
<dbReference type="EMBL" id="CP003107">
    <property type="protein sequence ID" value="AET58207.1"/>
    <property type="molecule type" value="Genomic_DNA"/>
</dbReference>
<name>G7VTZ7_PAETH</name>
<dbReference type="SUPFAM" id="SSF53335">
    <property type="entry name" value="S-adenosyl-L-methionine-dependent methyltransferases"/>
    <property type="match status" value="1"/>
</dbReference>
<reference evidence="2 3" key="3">
    <citation type="journal article" date="2012" name="J. Bacteriol.">
        <title>Genome Sequence of Paenibacillus terrae HPL-003, a Xylanase-Producing Bacterium Isolated from Soil Found in Forest Residue.</title>
        <authorList>
            <person name="Shin S.H."/>
            <person name="Kim S."/>
            <person name="Kim J.Y."/>
            <person name="Song H.Y."/>
            <person name="Cho S.J."/>
            <person name="Kim D.R."/>
            <person name="Lee K.I."/>
            <person name="Lim H.K."/>
            <person name="Park N.J."/>
            <person name="Hwang I.T."/>
            <person name="Yang K.S."/>
        </authorList>
    </citation>
    <scope>NUCLEOTIDE SEQUENCE [LARGE SCALE GENOMIC DNA]</scope>
    <source>
        <strain evidence="2 3">HPL-003</strain>
    </source>
</reference>
<evidence type="ECO:0000259" key="1">
    <source>
        <dbReference type="Pfam" id="PF08241"/>
    </source>
</evidence>
<dbReference type="AlphaFoldDB" id="G7VTZ7"/>
<accession>G7VTZ7</accession>
<dbReference type="InterPro" id="IPR013216">
    <property type="entry name" value="Methyltransf_11"/>
</dbReference>
<dbReference type="GO" id="GO:0008757">
    <property type="term" value="F:S-adenosylmethionine-dependent methyltransferase activity"/>
    <property type="evidence" value="ECO:0007669"/>
    <property type="project" value="InterPro"/>
</dbReference>
<reference evidence="3" key="1">
    <citation type="submission" date="2011-11" db="EMBL/GenBank/DDBJ databases">
        <title>Complete sequence of Paenibacillus terrae HPL-003.</title>
        <authorList>
            <person name="Shin S.H."/>
            <person name="Kim S."/>
            <person name="Kim J.Y."/>
        </authorList>
    </citation>
    <scope>NUCLEOTIDE SEQUENCE [LARGE SCALE GENOMIC DNA]</scope>
    <source>
        <strain evidence="3">HPL-003</strain>
    </source>
</reference>
<dbReference type="Pfam" id="PF08241">
    <property type="entry name" value="Methyltransf_11"/>
    <property type="match status" value="1"/>
</dbReference>
<sequence>MNMNKWDTEEAIRRWNMHAENFTARYTEEGDRSREVLLNPALQQCMGTLAGKKVLDAGCGEGYLSRKMVKAGALVEGVDYSPKMLELARKRTPSDLGITYHHGNLEKLEMFGDQSFDLIASNMVIQDLEDYEQAIAEIRRLLVPGGRFIFSILHPCFQTPDSGWVKDEAGKKLHWKVNRYFSEGALEQDMPYDQEEKLLYFHRTLGSYVQAVIESGLLLEGMVEPKPSAEMLEKYPHFREDLNVTNFLIFKTKRQR</sequence>
<dbReference type="eggNOG" id="COG2226">
    <property type="taxonomic scope" value="Bacteria"/>
</dbReference>
<dbReference type="STRING" id="985665.HPL003_07220"/>
<gene>
    <name evidence="2" type="ordered locus">HPL003_07220</name>
</gene>
<dbReference type="Gene3D" id="3.40.50.150">
    <property type="entry name" value="Vaccinia Virus protein VP39"/>
    <property type="match status" value="1"/>
</dbReference>
<dbReference type="InterPro" id="IPR029063">
    <property type="entry name" value="SAM-dependent_MTases_sf"/>
</dbReference>
<evidence type="ECO:0000313" key="2">
    <source>
        <dbReference type="EMBL" id="AET58207.1"/>
    </source>
</evidence>
<protein>
    <recommendedName>
        <fullName evidence="1">Methyltransferase type 11 domain-containing protein</fullName>
    </recommendedName>
</protein>
<dbReference type="Proteomes" id="UP000005876">
    <property type="component" value="Chromosome"/>
</dbReference>